<keyword evidence="3 11" id="KW-0812">Transmembrane</keyword>
<evidence type="ECO:0000256" key="4">
    <source>
        <dbReference type="ARBA" id="ARBA00022989"/>
    </source>
</evidence>
<proteinExistence type="predicted"/>
<dbReference type="AlphaFoldDB" id="A0A668UJB0"/>
<dbReference type="PANTHER" id="PTHR24234:SF15">
    <property type="entry name" value="G PROTEIN-COUPLED RECEPTOR 65"/>
    <property type="match status" value="1"/>
</dbReference>
<sequence length="380" mass="43689">MNFESHCIPEDNSLVFTLVPPYILVISVLGIIFNVFVLMVFCLHKKACTVAEIYLSNLAGADLALVCCLPFWAEYARNKYDWPFSESLCKVSSAVIYMNAFCSIYFLGNNMLGVYLFSLALSDLTFTVCFILWLDFLWRGVWIHGRYVCVLSIYILFTNFYTSEALLCCIAVDRYLAVVHPLKCRWWRKVSSAAAVTVIIWLLVVCFNTCTITWEDSYHEKKNFSVCFDIFSPLSATLLRANVMRFFLGFIIPVLLVFFSTWRICTAVKSNQATDKQEQKRILKLLTLVLLGLLFCFGPIHVMMLLRILVNDCRNIAWLLYPYKISVALSSLNCLADPLLYCFITSTGQARVSRIVLFLQEKKREILWTMQIFFFVANGS</sequence>
<dbReference type="InterPro" id="IPR000276">
    <property type="entry name" value="GPCR_Rhodpsn"/>
</dbReference>
<feature type="transmembrane region" description="Helical" evidence="11">
    <location>
        <begin position="243"/>
        <end position="264"/>
    </location>
</feature>
<keyword evidence="14" id="KW-1185">Reference proteome</keyword>
<evidence type="ECO:0000256" key="10">
    <source>
        <dbReference type="ARBA" id="ARBA00023224"/>
    </source>
</evidence>
<evidence type="ECO:0000256" key="8">
    <source>
        <dbReference type="ARBA" id="ARBA00023170"/>
    </source>
</evidence>
<feature type="transmembrane region" description="Helical" evidence="11">
    <location>
        <begin position="153"/>
        <end position="172"/>
    </location>
</feature>
<evidence type="ECO:0000256" key="6">
    <source>
        <dbReference type="ARBA" id="ARBA00023136"/>
    </source>
</evidence>
<reference evidence="13" key="2">
    <citation type="submission" date="2025-09" db="UniProtKB">
        <authorList>
            <consortium name="Ensembl"/>
        </authorList>
    </citation>
    <scope>IDENTIFICATION</scope>
</reference>
<feature type="transmembrane region" description="Helical" evidence="11">
    <location>
        <begin position="22"/>
        <end position="41"/>
    </location>
</feature>
<dbReference type="SUPFAM" id="SSF81321">
    <property type="entry name" value="Family A G protein-coupled receptor-like"/>
    <property type="match status" value="2"/>
</dbReference>
<feature type="transmembrane region" description="Helical" evidence="11">
    <location>
        <begin position="193"/>
        <end position="214"/>
    </location>
</feature>
<feature type="domain" description="G-protein coupled receptors family 1 profile" evidence="12">
    <location>
        <begin position="33"/>
        <end position="91"/>
    </location>
</feature>
<dbReference type="OMA" id="VEQYMYP"/>
<feature type="transmembrane region" description="Helical" evidence="11">
    <location>
        <begin position="114"/>
        <end position="133"/>
    </location>
</feature>
<dbReference type="Gene3D" id="1.20.1070.10">
    <property type="entry name" value="Rhodopsin 7-helix transmembrane proteins"/>
    <property type="match status" value="2"/>
</dbReference>
<dbReference type="GO" id="GO:0005886">
    <property type="term" value="C:plasma membrane"/>
    <property type="evidence" value="ECO:0007669"/>
    <property type="project" value="UniProtKB-SubCell"/>
</dbReference>
<evidence type="ECO:0000256" key="5">
    <source>
        <dbReference type="ARBA" id="ARBA00023040"/>
    </source>
</evidence>
<organism evidence="13 14">
    <name type="scientific">Oreochromis aureus</name>
    <name type="common">Israeli tilapia</name>
    <name type="synonym">Chromis aureus</name>
    <dbReference type="NCBI Taxonomy" id="47969"/>
    <lineage>
        <taxon>Eukaryota</taxon>
        <taxon>Metazoa</taxon>
        <taxon>Chordata</taxon>
        <taxon>Craniata</taxon>
        <taxon>Vertebrata</taxon>
        <taxon>Euteleostomi</taxon>
        <taxon>Actinopterygii</taxon>
        <taxon>Neopterygii</taxon>
        <taxon>Teleostei</taxon>
        <taxon>Neoteleostei</taxon>
        <taxon>Acanthomorphata</taxon>
        <taxon>Ovalentaria</taxon>
        <taxon>Cichlomorphae</taxon>
        <taxon>Cichliformes</taxon>
        <taxon>Cichlidae</taxon>
        <taxon>African cichlids</taxon>
        <taxon>Pseudocrenilabrinae</taxon>
        <taxon>Oreochromini</taxon>
        <taxon>Oreochromis</taxon>
    </lineage>
</organism>
<accession>A0A668UJB0</accession>
<keyword evidence="5" id="KW-0297">G-protein coupled receptor</keyword>
<feature type="transmembrane region" description="Helical" evidence="11">
    <location>
        <begin position="285"/>
        <end position="309"/>
    </location>
</feature>
<feature type="domain" description="G-protein coupled receptors family 1 profile" evidence="12">
    <location>
        <begin position="93"/>
        <end position="341"/>
    </location>
</feature>
<evidence type="ECO:0000313" key="13">
    <source>
        <dbReference type="Ensembl" id="ENSOABP00000038889.1"/>
    </source>
</evidence>
<keyword evidence="10" id="KW-0807">Transducer</keyword>
<dbReference type="Proteomes" id="UP000472276">
    <property type="component" value="Unassembled WGS sequence"/>
</dbReference>
<evidence type="ECO:0000256" key="9">
    <source>
        <dbReference type="ARBA" id="ARBA00023180"/>
    </source>
</evidence>
<keyword evidence="9" id="KW-0325">Glycoprotein</keyword>
<dbReference type="GO" id="GO:0004930">
    <property type="term" value="F:G protein-coupled receptor activity"/>
    <property type="evidence" value="ECO:0007669"/>
    <property type="project" value="UniProtKB-KW"/>
</dbReference>
<keyword evidence="6 11" id="KW-0472">Membrane</keyword>
<dbReference type="PRINTS" id="PR00237">
    <property type="entry name" value="GPCRRHODOPSN"/>
</dbReference>
<feature type="transmembrane region" description="Helical" evidence="11">
    <location>
        <begin position="53"/>
        <end position="72"/>
    </location>
</feature>
<keyword evidence="2" id="KW-1003">Cell membrane</keyword>
<protein>
    <recommendedName>
        <fullName evidence="12">G-protein coupled receptors family 1 profile domain-containing protein</fullName>
    </recommendedName>
</protein>
<evidence type="ECO:0000259" key="12">
    <source>
        <dbReference type="PROSITE" id="PS50262"/>
    </source>
</evidence>
<name>A0A668UJB0_OREAU</name>
<feature type="transmembrane region" description="Helical" evidence="11">
    <location>
        <begin position="84"/>
        <end position="107"/>
    </location>
</feature>
<dbReference type="Ensembl" id="ENSOABT00000039963.2">
    <property type="protein sequence ID" value="ENSOABP00000038889.1"/>
    <property type="gene ID" value="ENSOABG00000017752.2"/>
</dbReference>
<evidence type="ECO:0000256" key="7">
    <source>
        <dbReference type="ARBA" id="ARBA00023157"/>
    </source>
</evidence>
<dbReference type="PANTHER" id="PTHR24234">
    <property type="entry name" value="LYSOPHOSPHATIDIC ACID RECEPTOR 5/SPHINGOSYLPHOSPHORYLCHOLINE RECEPTOR"/>
    <property type="match status" value="1"/>
</dbReference>
<keyword evidence="7" id="KW-1015">Disulfide bond</keyword>
<evidence type="ECO:0000313" key="14">
    <source>
        <dbReference type="Proteomes" id="UP000472276"/>
    </source>
</evidence>
<evidence type="ECO:0000256" key="2">
    <source>
        <dbReference type="ARBA" id="ARBA00022475"/>
    </source>
</evidence>
<evidence type="ECO:0000256" key="1">
    <source>
        <dbReference type="ARBA" id="ARBA00004651"/>
    </source>
</evidence>
<keyword evidence="4 11" id="KW-1133">Transmembrane helix</keyword>
<evidence type="ECO:0000256" key="11">
    <source>
        <dbReference type="SAM" id="Phobius"/>
    </source>
</evidence>
<evidence type="ECO:0000256" key="3">
    <source>
        <dbReference type="ARBA" id="ARBA00022692"/>
    </source>
</evidence>
<dbReference type="Pfam" id="PF00001">
    <property type="entry name" value="7tm_1"/>
    <property type="match status" value="2"/>
</dbReference>
<keyword evidence="8" id="KW-0675">Receptor</keyword>
<reference evidence="13" key="1">
    <citation type="submission" date="2025-08" db="UniProtKB">
        <authorList>
            <consortium name="Ensembl"/>
        </authorList>
    </citation>
    <scope>IDENTIFICATION</scope>
</reference>
<dbReference type="PROSITE" id="PS50262">
    <property type="entry name" value="G_PROTEIN_RECEP_F1_2"/>
    <property type="match status" value="2"/>
</dbReference>
<comment type="subcellular location">
    <subcellularLocation>
        <location evidence="1">Cell membrane</location>
        <topology evidence="1">Multi-pass membrane protein</topology>
    </subcellularLocation>
</comment>
<dbReference type="InterPro" id="IPR017452">
    <property type="entry name" value="GPCR_Rhodpsn_7TM"/>
</dbReference>